<dbReference type="Pfam" id="PF12239">
    <property type="entry name" value="DUF3605"/>
    <property type="match status" value="1"/>
</dbReference>
<dbReference type="GO" id="GO:0006044">
    <property type="term" value="P:N-acetylglucosamine metabolic process"/>
    <property type="evidence" value="ECO:0007669"/>
    <property type="project" value="TreeGrafter"/>
</dbReference>
<dbReference type="OrthoDB" id="10053431at2759"/>
<evidence type="ECO:0000313" key="1">
    <source>
        <dbReference type="EMBL" id="KKA26115.1"/>
    </source>
</evidence>
<dbReference type="PANTHER" id="PTHR35020:SF4">
    <property type="entry name" value="N-ACETYLGLUCOSAMINE-INDUCED PROTEIN 1"/>
    <property type="match status" value="1"/>
</dbReference>
<dbReference type="EMBL" id="LAEV01002290">
    <property type="protein sequence ID" value="KKA26115.1"/>
    <property type="molecule type" value="Genomic_DNA"/>
</dbReference>
<gene>
    <name evidence="1" type="ORF">TD95_004701</name>
</gene>
<dbReference type="InterPro" id="IPR022036">
    <property type="entry name" value="DUF3605"/>
</dbReference>
<dbReference type="GO" id="GO:0005737">
    <property type="term" value="C:cytoplasm"/>
    <property type="evidence" value="ECO:0007669"/>
    <property type="project" value="TreeGrafter"/>
</dbReference>
<comment type="caution">
    <text evidence="1">The sequence shown here is derived from an EMBL/GenBank/DDBJ whole genome shotgun (WGS) entry which is preliminary data.</text>
</comment>
<evidence type="ECO:0000313" key="2">
    <source>
        <dbReference type="Proteomes" id="UP000033483"/>
    </source>
</evidence>
<proteinExistence type="predicted"/>
<protein>
    <recommendedName>
        <fullName evidence="3">N-acetylglucosamine-induced protein 1</fullName>
    </recommendedName>
</protein>
<accession>A0A0F4Z6Z0</accession>
<name>A0A0F4Z6Z0_9PEZI</name>
<reference evidence="1 2" key="1">
    <citation type="submission" date="2015-03" db="EMBL/GenBank/DDBJ databases">
        <authorList>
            <person name="Radwan O."/>
            <person name="Al-Naeli F.A."/>
            <person name="Rendon G.A."/>
            <person name="Fields C."/>
        </authorList>
    </citation>
    <scope>NUCLEOTIDE SEQUENCE [LARGE SCALE GENOMIC DNA]</scope>
    <source>
        <strain evidence="1">CR-DP1</strain>
    </source>
</reference>
<dbReference type="Proteomes" id="UP000033483">
    <property type="component" value="Unassembled WGS sequence"/>
</dbReference>
<organism evidence="1 2">
    <name type="scientific">Thielaviopsis punctulata</name>
    <dbReference type="NCBI Taxonomy" id="72032"/>
    <lineage>
        <taxon>Eukaryota</taxon>
        <taxon>Fungi</taxon>
        <taxon>Dikarya</taxon>
        <taxon>Ascomycota</taxon>
        <taxon>Pezizomycotina</taxon>
        <taxon>Sordariomycetes</taxon>
        <taxon>Hypocreomycetidae</taxon>
        <taxon>Microascales</taxon>
        <taxon>Ceratocystidaceae</taxon>
        <taxon>Thielaviopsis</taxon>
    </lineage>
</organism>
<dbReference type="PANTHER" id="PTHR35020">
    <property type="entry name" value="N-ACETYLGLUCOSAMINE-INDUCED PROTEIN 1"/>
    <property type="match status" value="1"/>
</dbReference>
<dbReference type="AlphaFoldDB" id="A0A0F4Z6Z0"/>
<sequence>MLISSSPKPDPTAWWNQNLPESEHTATVPDFLHDSSARDIALISAPEASFRPLSWAECNAIVRANDLEKFCRSPLALRSYREAMYTVRREHGSVMAFLVNHRVGWPGDSAKPTPGKAPFEEPADYKIIFNDWPYGIDSRIVHLVVWTKFELMEDPETGRLTEKAWKEIDDFVGQTFRSHVPAENVIWFKNWSAIKSVKALEHLHVMMLDPDPAFISKITNGDRPLCESFSK</sequence>
<evidence type="ECO:0008006" key="3">
    <source>
        <dbReference type="Google" id="ProtNLM"/>
    </source>
</evidence>
<keyword evidence="2" id="KW-1185">Reference proteome</keyword>